<name>X1T670_9ZZZZ</name>
<reference evidence="2" key="1">
    <citation type="journal article" date="2014" name="Front. Microbiol.">
        <title>High frequency of phylogenetically diverse reductive dehalogenase-homologous genes in deep subseafloor sedimentary metagenomes.</title>
        <authorList>
            <person name="Kawai M."/>
            <person name="Futagami T."/>
            <person name="Toyoda A."/>
            <person name="Takaki Y."/>
            <person name="Nishi S."/>
            <person name="Hori S."/>
            <person name="Arai W."/>
            <person name="Tsubouchi T."/>
            <person name="Morono Y."/>
            <person name="Uchiyama I."/>
            <person name="Ito T."/>
            <person name="Fujiyama A."/>
            <person name="Inagaki F."/>
            <person name="Takami H."/>
        </authorList>
    </citation>
    <scope>NUCLEOTIDE SEQUENCE</scope>
    <source>
        <strain evidence="2">Expedition CK06-06</strain>
    </source>
</reference>
<comment type="caution">
    <text evidence="2">The sequence shown here is derived from an EMBL/GenBank/DDBJ whole genome shotgun (WGS) entry which is preliminary data.</text>
</comment>
<proteinExistence type="predicted"/>
<feature type="region of interest" description="Disordered" evidence="1">
    <location>
        <begin position="96"/>
        <end position="136"/>
    </location>
</feature>
<dbReference type="AlphaFoldDB" id="X1T670"/>
<feature type="non-terminal residue" evidence="2">
    <location>
        <position position="235"/>
    </location>
</feature>
<dbReference type="EMBL" id="BARW01011003">
    <property type="protein sequence ID" value="GAI83050.1"/>
    <property type="molecule type" value="Genomic_DNA"/>
</dbReference>
<evidence type="ECO:0000256" key="1">
    <source>
        <dbReference type="SAM" id="MobiDB-lite"/>
    </source>
</evidence>
<sequence length="235" mass="25574">MAGKTAADCKKAAASKEWDDSKQGGFWNWCVKEEKCIENLWGQLTSNEKTHAPAPAACKTDPHGCAKDICKAPGWCQYKKVVKKTALHVIKELPDKKVHKKSKKIPKKAHKKIPKKAHKKIPKKHSKTPAGVFDNDKLPSGKALEDQNLKGVAAADLRGRGGGARPYPHITRKLALNMAQMDNEDASNGLVPYWLLPGITGAIPALQYYDPAVLGDYSSIAGTGSANYNQQSIIP</sequence>
<accession>X1T670</accession>
<protein>
    <submittedName>
        <fullName evidence="2">Uncharacterized protein</fullName>
    </submittedName>
</protein>
<organism evidence="2">
    <name type="scientific">marine sediment metagenome</name>
    <dbReference type="NCBI Taxonomy" id="412755"/>
    <lineage>
        <taxon>unclassified sequences</taxon>
        <taxon>metagenomes</taxon>
        <taxon>ecological metagenomes</taxon>
    </lineage>
</organism>
<feature type="compositionally biased region" description="Basic residues" evidence="1">
    <location>
        <begin position="97"/>
        <end position="127"/>
    </location>
</feature>
<gene>
    <name evidence="2" type="ORF">S12H4_21404</name>
</gene>
<evidence type="ECO:0000313" key="2">
    <source>
        <dbReference type="EMBL" id="GAI83050.1"/>
    </source>
</evidence>